<dbReference type="Gene3D" id="2.40.50.140">
    <property type="entry name" value="Nucleic acid-binding proteins"/>
    <property type="match status" value="1"/>
</dbReference>
<dbReference type="GO" id="GO:0016607">
    <property type="term" value="C:nuclear speck"/>
    <property type="evidence" value="ECO:0007669"/>
    <property type="project" value="TreeGrafter"/>
</dbReference>
<reference evidence="1" key="1">
    <citation type="submission" date="2016-03" db="EMBL/GenBank/DDBJ databases">
        <title>Mechanisms controlling the formation of the plant cell surface in tip-growing cells are functionally conserved among land plants.</title>
        <authorList>
            <person name="Honkanen S."/>
            <person name="Jones V.A."/>
            <person name="Morieri G."/>
            <person name="Champion C."/>
            <person name="Hetherington A.J."/>
            <person name="Kelly S."/>
            <person name="Saint-Marcoux D."/>
            <person name="Proust H."/>
            <person name="Prescott H."/>
            <person name="Dolan L."/>
        </authorList>
    </citation>
    <scope>NUCLEOTIDE SEQUENCE [LARGE SCALE GENOMIC DNA]</scope>
    <source>
        <tissue evidence="1">Whole gametophyte</tissue>
    </source>
</reference>
<sequence>MVQSHTLFRVFVKPLLKNVGAVHHGDFAMLGQMKFQRVWLQGVVVSPLEHGTMVLDDGSGVVDLFLKKHHQALSWHPGMYILVTGRFCEDSVPFIEVHKIVDLSASPDREALWHLELAESHQKFYDSLLPKPHLGVKRQRMLPN</sequence>
<dbReference type="EMBL" id="LVLJ01002763">
    <property type="protein sequence ID" value="OAE23855.1"/>
    <property type="molecule type" value="Genomic_DNA"/>
</dbReference>
<protein>
    <recommendedName>
        <fullName evidence="3">OB domain-containing protein</fullName>
    </recommendedName>
</protein>
<dbReference type="InterPro" id="IPR012340">
    <property type="entry name" value="NA-bd_OB-fold"/>
</dbReference>
<keyword evidence="2" id="KW-1185">Reference proteome</keyword>
<evidence type="ECO:0008006" key="3">
    <source>
        <dbReference type="Google" id="ProtNLM"/>
    </source>
</evidence>
<dbReference type="GO" id="GO:0005829">
    <property type="term" value="C:cytosol"/>
    <property type="evidence" value="ECO:0007669"/>
    <property type="project" value="TreeGrafter"/>
</dbReference>
<organism evidence="1 2">
    <name type="scientific">Marchantia polymorpha subsp. ruderalis</name>
    <dbReference type="NCBI Taxonomy" id="1480154"/>
    <lineage>
        <taxon>Eukaryota</taxon>
        <taxon>Viridiplantae</taxon>
        <taxon>Streptophyta</taxon>
        <taxon>Embryophyta</taxon>
        <taxon>Marchantiophyta</taxon>
        <taxon>Marchantiopsida</taxon>
        <taxon>Marchantiidae</taxon>
        <taxon>Marchantiales</taxon>
        <taxon>Marchantiaceae</taxon>
        <taxon>Marchantia</taxon>
    </lineage>
</organism>
<dbReference type="PANTHER" id="PTHR33962">
    <property type="entry name" value="RECQ-MEDIATED GENOME INSTABILITY PROTEIN 2 RMI2"/>
    <property type="match status" value="1"/>
</dbReference>
<dbReference type="PANTHER" id="PTHR33962:SF1">
    <property type="entry name" value="RECQ-MEDIATED GENOME INSTABILITY PROTEIN 2"/>
    <property type="match status" value="1"/>
</dbReference>
<evidence type="ECO:0000313" key="2">
    <source>
        <dbReference type="Proteomes" id="UP000077202"/>
    </source>
</evidence>
<dbReference type="GO" id="GO:0033045">
    <property type="term" value="P:regulation of sister chromatid segregation"/>
    <property type="evidence" value="ECO:0007669"/>
    <property type="project" value="TreeGrafter"/>
</dbReference>
<dbReference type="GO" id="GO:2000042">
    <property type="term" value="P:negative regulation of double-strand break repair via homologous recombination"/>
    <property type="evidence" value="ECO:0007669"/>
    <property type="project" value="TreeGrafter"/>
</dbReference>
<name>A0A176VUP0_MARPO</name>
<evidence type="ECO:0000313" key="1">
    <source>
        <dbReference type="EMBL" id="OAE23855.1"/>
    </source>
</evidence>
<proteinExistence type="predicted"/>
<gene>
    <name evidence="1" type="ORF">AXG93_369s1490</name>
</gene>
<dbReference type="Pfam" id="PF16100">
    <property type="entry name" value="RMI2"/>
    <property type="match status" value="1"/>
</dbReference>
<dbReference type="GO" id="GO:0043007">
    <property type="term" value="P:maintenance of rDNA"/>
    <property type="evidence" value="ECO:0007669"/>
    <property type="project" value="TreeGrafter"/>
</dbReference>
<dbReference type="GO" id="GO:0006281">
    <property type="term" value="P:DNA repair"/>
    <property type="evidence" value="ECO:0007669"/>
    <property type="project" value="TreeGrafter"/>
</dbReference>
<dbReference type="Proteomes" id="UP000077202">
    <property type="component" value="Unassembled WGS sequence"/>
</dbReference>
<comment type="caution">
    <text evidence="1">The sequence shown here is derived from an EMBL/GenBank/DDBJ whole genome shotgun (WGS) entry which is preliminary data.</text>
</comment>
<accession>A0A176VUP0</accession>
<dbReference type="InterPro" id="IPR032245">
    <property type="entry name" value="RMI2"/>
</dbReference>
<dbReference type="AlphaFoldDB" id="A0A176VUP0"/>